<dbReference type="SMART" id="SM00409">
    <property type="entry name" value="IG"/>
    <property type="match status" value="1"/>
</dbReference>
<dbReference type="PRINTS" id="PR00261">
    <property type="entry name" value="LDLRECEPTOR"/>
</dbReference>
<evidence type="ECO:0000256" key="8">
    <source>
        <dbReference type="PROSITE-ProRule" id="PRU00124"/>
    </source>
</evidence>
<dbReference type="Pfam" id="PF00057">
    <property type="entry name" value="Ldl_recept_a"/>
    <property type="match status" value="8"/>
</dbReference>
<dbReference type="InterPro" id="IPR013783">
    <property type="entry name" value="Ig-like_fold"/>
</dbReference>
<feature type="transmembrane region" description="Helical" evidence="10">
    <location>
        <begin position="36"/>
        <end position="54"/>
    </location>
</feature>
<evidence type="ECO:0000313" key="13">
    <source>
        <dbReference type="Proteomes" id="UP000318571"/>
    </source>
</evidence>
<feature type="disulfide bond" evidence="8">
    <location>
        <begin position="711"/>
        <end position="726"/>
    </location>
</feature>
<dbReference type="InterPro" id="IPR036179">
    <property type="entry name" value="Ig-like_dom_sf"/>
</dbReference>
<feature type="disulfide bond" evidence="8">
    <location>
        <begin position="300"/>
        <end position="315"/>
    </location>
</feature>
<dbReference type="Gene3D" id="2.60.40.10">
    <property type="entry name" value="Immunoglobulins"/>
    <property type="match status" value="1"/>
</dbReference>
<dbReference type="Proteomes" id="UP000318571">
    <property type="component" value="Chromosome 6"/>
</dbReference>
<dbReference type="CDD" id="cd00112">
    <property type="entry name" value="LDLa"/>
    <property type="match status" value="9"/>
</dbReference>
<dbReference type="PROSITE" id="PS50835">
    <property type="entry name" value="IG_LIKE"/>
    <property type="match status" value="1"/>
</dbReference>
<evidence type="ECO:0000259" key="11">
    <source>
        <dbReference type="PROSITE" id="PS50835"/>
    </source>
</evidence>
<evidence type="ECO:0000256" key="2">
    <source>
        <dbReference type="ARBA" id="ARBA00004308"/>
    </source>
</evidence>
<feature type="disulfide bond" evidence="8">
    <location>
        <begin position="843"/>
        <end position="858"/>
    </location>
</feature>
<dbReference type="OMA" id="VCISMDQ"/>
<feature type="disulfide bond" evidence="8">
    <location>
        <begin position="319"/>
        <end position="331"/>
    </location>
</feature>
<dbReference type="Pfam" id="PF13927">
    <property type="entry name" value="Ig_3"/>
    <property type="match status" value="1"/>
</dbReference>
<feature type="disulfide bond" evidence="8">
    <location>
        <begin position="755"/>
        <end position="770"/>
    </location>
</feature>
<dbReference type="GO" id="GO:0016192">
    <property type="term" value="P:vesicle-mediated transport"/>
    <property type="evidence" value="ECO:0007669"/>
    <property type="project" value="UniProtKB-ARBA"/>
</dbReference>
<dbReference type="GO" id="GO:0005886">
    <property type="term" value="C:plasma membrane"/>
    <property type="evidence" value="ECO:0007669"/>
    <property type="project" value="TreeGrafter"/>
</dbReference>
<keyword evidence="4" id="KW-0677">Repeat</keyword>
<feature type="disulfide bond" evidence="8">
    <location>
        <begin position="288"/>
        <end position="306"/>
    </location>
</feature>
<feature type="disulfide bond" evidence="8">
    <location>
        <begin position="538"/>
        <end position="556"/>
    </location>
</feature>
<dbReference type="InterPro" id="IPR002172">
    <property type="entry name" value="LDrepeatLR_classA_rpt"/>
</dbReference>
<dbReference type="SMART" id="SM00192">
    <property type="entry name" value="LDLa"/>
    <property type="match status" value="12"/>
</dbReference>
<feature type="non-terminal residue" evidence="12">
    <location>
        <position position="950"/>
    </location>
</feature>
<proteinExistence type="predicted"/>
<sequence length="950" mass="103723">MRHSTLSGCHPWWMDSAAFSAGGLGRHKKRKKKTFLNRRVFVVGVIFACLQLVANKVSGVGALGNHRNHHHQPPPPQQRTHSNLQLDDDLNLDASEDVRFLPAHPNTRPLSHHADSFSSVRAHRVRRQATYYDQYSSGDYDLEAPGDDEDYVDGGGSGLGEDDLTVQISVIIEEPWNDFLLDKGSSAHLQLTRRIQGGFDGYYEDIDGTQMVRVLRFAPTTRKEILAVLEMTISGTPNVEDIKDILIERLREGRIGDLAIGEGGPSWWHINDSPGPSTSKCLSNELFCPSGECIGTDRLCDGIRDCLDASDELECSNQCNFDQHECDYGFCIDKSLICDGKVDCPSDDSDERNCPDANIIPSPLPQPVGCRADTQIVCPGSNTRICEFQACDGVENCPKNPLSDAKSWDEEDCPVYSNITFETPTTEKPRLTFSVTVSPKVQIVPVGSTITLDCSVEPNDYLGTRIPSLDWNKEEGSMPLNRITLGPLGTSMQISSVKKSDAGTYICSGMASLNGVLVKKSDESVLQIKLCESDEFSCETGECLKSYERCNYVKDCPGGEDEFNCPCQTPDLLCGDGSTCIESGKNKNVLDSCVRVTQNASLILKSVITTRIVTTKATSSIACDSYPDCPDGRDEDNCPITTCRPDQFTCDTNPFSGAICISSNLRCDGQSDCDNDEDERGCPNPTCRPNQFTCDSNSITGTVCISMDQKCNGEIDCDNGEDERGCPNPTCQPDQFTCDSNSITGTVCISMDQKCNGEIDCDNGEDERGCPSFTCRPDQFTCETNFFSGAVCISSNLRCDGQSDCDNDEDERGCPSPTCRPDQFTCDSNPMTGTVCISMDQKCNGRIDCDNGEDERDCPLVCASNEVKCPGADICAIPCNNFMECPTGEDELNCQTTTTPIPPTPPPTPSCRPNEFECRDGTCISVDLVCNLEDNCVDGSDEDPNRCGKA</sequence>
<accession>A0A553PQL7</accession>
<evidence type="ECO:0000256" key="5">
    <source>
        <dbReference type="ARBA" id="ARBA00022989"/>
    </source>
</evidence>
<evidence type="ECO:0000256" key="3">
    <source>
        <dbReference type="ARBA" id="ARBA00022692"/>
    </source>
</evidence>
<feature type="disulfide bond" evidence="8">
    <location>
        <begin position="326"/>
        <end position="344"/>
    </location>
</feature>
<dbReference type="EMBL" id="VCGU01000002">
    <property type="protein sequence ID" value="TRY79977.1"/>
    <property type="molecule type" value="Genomic_DNA"/>
</dbReference>
<evidence type="ECO:0000256" key="7">
    <source>
        <dbReference type="ARBA" id="ARBA00023157"/>
    </source>
</evidence>
<comment type="subcellular location">
    <subcellularLocation>
        <location evidence="2">Endomembrane system</location>
    </subcellularLocation>
    <subcellularLocation>
        <location evidence="1">Membrane</location>
        <topology evidence="1">Single-pass membrane protein</topology>
    </subcellularLocation>
</comment>
<feature type="region of interest" description="Disordered" evidence="9">
    <location>
        <begin position="64"/>
        <end position="83"/>
    </location>
</feature>
<feature type="disulfide bond" evidence="8">
    <location>
        <begin position="911"/>
        <end position="923"/>
    </location>
</feature>
<feature type="domain" description="Ig-like" evidence="11">
    <location>
        <begin position="429"/>
        <end position="507"/>
    </location>
</feature>
<evidence type="ECO:0000256" key="9">
    <source>
        <dbReference type="SAM" id="MobiDB-lite"/>
    </source>
</evidence>
<comment type="caution">
    <text evidence="12">The sequence shown here is derived from an EMBL/GenBank/DDBJ whole genome shotgun (WGS) entry which is preliminary data.</text>
</comment>
<dbReference type="InterPro" id="IPR023415">
    <property type="entry name" value="LDLR_class-A_CS"/>
</dbReference>
<evidence type="ECO:0000256" key="4">
    <source>
        <dbReference type="ARBA" id="ARBA00022737"/>
    </source>
</evidence>
<keyword evidence="3 10" id="KW-0812">Transmembrane</keyword>
<organism evidence="12 13">
    <name type="scientific">Tigriopus californicus</name>
    <name type="common">Marine copepod</name>
    <dbReference type="NCBI Taxonomy" id="6832"/>
    <lineage>
        <taxon>Eukaryota</taxon>
        <taxon>Metazoa</taxon>
        <taxon>Ecdysozoa</taxon>
        <taxon>Arthropoda</taxon>
        <taxon>Crustacea</taxon>
        <taxon>Multicrustacea</taxon>
        <taxon>Hexanauplia</taxon>
        <taxon>Copepoda</taxon>
        <taxon>Harpacticoida</taxon>
        <taxon>Harpacticidae</taxon>
        <taxon>Tigriopus</taxon>
    </lineage>
</organism>
<comment type="caution">
    <text evidence="8">Lacks conserved residue(s) required for the propagation of feature annotation.</text>
</comment>
<dbReference type="STRING" id="6832.A0A553PQL7"/>
<dbReference type="PANTHER" id="PTHR24270">
    <property type="entry name" value="LOW-DENSITY LIPOPROTEIN RECEPTOR-RELATED"/>
    <property type="match status" value="1"/>
</dbReference>
<name>A0A553PQL7_TIGCA</name>
<dbReference type="Gene3D" id="4.10.400.10">
    <property type="entry name" value="Low-density Lipoprotein Receptor"/>
    <property type="match status" value="10"/>
</dbReference>
<feature type="disulfide bond" evidence="8">
    <location>
        <begin position="799"/>
        <end position="814"/>
    </location>
</feature>
<protein>
    <recommendedName>
        <fullName evidence="11">Ig-like domain-containing protein</fullName>
    </recommendedName>
</protein>
<dbReference type="SUPFAM" id="SSF48726">
    <property type="entry name" value="Immunoglobulin"/>
    <property type="match status" value="1"/>
</dbReference>
<dbReference type="InterPro" id="IPR050685">
    <property type="entry name" value="LDLR"/>
</dbReference>
<dbReference type="InterPro" id="IPR003599">
    <property type="entry name" value="Ig_sub"/>
</dbReference>
<dbReference type="PROSITE" id="PS50068">
    <property type="entry name" value="LDLRA_2"/>
    <property type="match status" value="9"/>
</dbReference>
<keyword evidence="7 8" id="KW-1015">Disulfide bond</keyword>
<evidence type="ECO:0000313" key="12">
    <source>
        <dbReference type="EMBL" id="TRY79977.1"/>
    </source>
</evidence>
<dbReference type="GO" id="GO:0012505">
    <property type="term" value="C:endomembrane system"/>
    <property type="evidence" value="ECO:0007669"/>
    <property type="project" value="UniProtKB-SubCell"/>
</dbReference>
<feature type="disulfide bond" evidence="8">
    <location>
        <begin position="667"/>
        <end position="682"/>
    </location>
</feature>
<gene>
    <name evidence="12" type="ORF">TCAL_07546</name>
</gene>
<feature type="disulfide bond" evidence="8">
    <location>
        <begin position="531"/>
        <end position="543"/>
    </location>
</feature>
<evidence type="ECO:0000256" key="6">
    <source>
        <dbReference type="ARBA" id="ARBA00023136"/>
    </source>
</evidence>
<dbReference type="InterPro" id="IPR036055">
    <property type="entry name" value="LDL_receptor-like_sf"/>
</dbReference>
<evidence type="ECO:0000256" key="10">
    <source>
        <dbReference type="SAM" id="Phobius"/>
    </source>
</evidence>
<keyword evidence="6 10" id="KW-0472">Membrane</keyword>
<dbReference type="PROSITE" id="PS01209">
    <property type="entry name" value="LDLRA_1"/>
    <property type="match status" value="5"/>
</dbReference>
<dbReference type="SUPFAM" id="SSF57424">
    <property type="entry name" value="LDL receptor-like module"/>
    <property type="match status" value="9"/>
</dbReference>
<evidence type="ECO:0000256" key="1">
    <source>
        <dbReference type="ARBA" id="ARBA00004167"/>
    </source>
</evidence>
<feature type="disulfide bond" evidence="8">
    <location>
        <begin position="550"/>
        <end position="565"/>
    </location>
</feature>
<dbReference type="InterPro" id="IPR007110">
    <property type="entry name" value="Ig-like_dom"/>
</dbReference>
<dbReference type="AlphaFoldDB" id="A0A553PQL7"/>
<feature type="disulfide bond" evidence="8">
    <location>
        <begin position="281"/>
        <end position="293"/>
    </location>
</feature>
<keyword evidence="13" id="KW-1185">Reference proteome</keyword>
<keyword evidence="5 10" id="KW-1133">Transmembrane helix</keyword>
<reference evidence="12 13" key="1">
    <citation type="journal article" date="2018" name="Nat. Ecol. Evol.">
        <title>Genomic signatures of mitonuclear coevolution across populations of Tigriopus californicus.</title>
        <authorList>
            <person name="Barreto F.S."/>
            <person name="Watson E.T."/>
            <person name="Lima T.G."/>
            <person name="Willett C.S."/>
            <person name="Edmands S."/>
            <person name="Li W."/>
            <person name="Burton R.S."/>
        </authorList>
    </citation>
    <scope>NUCLEOTIDE SEQUENCE [LARGE SCALE GENOMIC DNA]</scope>
    <source>
        <strain evidence="12 13">San Diego</strain>
    </source>
</reference>
<feature type="disulfide bond" evidence="8">
    <location>
        <begin position="918"/>
        <end position="936"/>
    </location>
</feature>